<feature type="compositionally biased region" description="Basic and acidic residues" evidence="1">
    <location>
        <begin position="211"/>
        <end position="220"/>
    </location>
</feature>
<organism evidence="2 3">
    <name type="scientific">Aldrovandia affinis</name>
    <dbReference type="NCBI Taxonomy" id="143900"/>
    <lineage>
        <taxon>Eukaryota</taxon>
        <taxon>Metazoa</taxon>
        <taxon>Chordata</taxon>
        <taxon>Craniata</taxon>
        <taxon>Vertebrata</taxon>
        <taxon>Euteleostomi</taxon>
        <taxon>Actinopterygii</taxon>
        <taxon>Neopterygii</taxon>
        <taxon>Teleostei</taxon>
        <taxon>Notacanthiformes</taxon>
        <taxon>Halosauridae</taxon>
        <taxon>Aldrovandia</taxon>
    </lineage>
</organism>
<dbReference type="EMBL" id="JAINUG010000041">
    <property type="protein sequence ID" value="KAJ8407044.1"/>
    <property type="molecule type" value="Genomic_DNA"/>
</dbReference>
<name>A0AAD7SQM8_9TELE</name>
<proteinExistence type="predicted"/>
<feature type="compositionally biased region" description="Basic residues" evidence="1">
    <location>
        <begin position="69"/>
        <end position="85"/>
    </location>
</feature>
<dbReference type="AlphaFoldDB" id="A0AAD7SQM8"/>
<evidence type="ECO:0000256" key="1">
    <source>
        <dbReference type="SAM" id="MobiDB-lite"/>
    </source>
</evidence>
<protein>
    <submittedName>
        <fullName evidence="2">Uncharacterized protein</fullName>
    </submittedName>
</protein>
<feature type="region of interest" description="Disordered" evidence="1">
    <location>
        <begin position="1"/>
        <end position="256"/>
    </location>
</feature>
<dbReference type="SMART" id="SM00384">
    <property type="entry name" value="AT_hook"/>
    <property type="match status" value="5"/>
</dbReference>
<reference evidence="2" key="1">
    <citation type="journal article" date="2023" name="Science">
        <title>Genome structures resolve the early diversification of teleost fishes.</title>
        <authorList>
            <person name="Parey E."/>
            <person name="Louis A."/>
            <person name="Montfort J."/>
            <person name="Bouchez O."/>
            <person name="Roques C."/>
            <person name="Iampietro C."/>
            <person name="Lluch J."/>
            <person name="Castinel A."/>
            <person name="Donnadieu C."/>
            <person name="Desvignes T."/>
            <person name="Floi Bucao C."/>
            <person name="Jouanno E."/>
            <person name="Wen M."/>
            <person name="Mejri S."/>
            <person name="Dirks R."/>
            <person name="Jansen H."/>
            <person name="Henkel C."/>
            <person name="Chen W.J."/>
            <person name="Zahm M."/>
            <person name="Cabau C."/>
            <person name="Klopp C."/>
            <person name="Thompson A.W."/>
            <person name="Robinson-Rechavi M."/>
            <person name="Braasch I."/>
            <person name="Lecointre G."/>
            <person name="Bobe J."/>
            <person name="Postlethwait J.H."/>
            <person name="Berthelot C."/>
            <person name="Roest Crollius H."/>
            <person name="Guiguen Y."/>
        </authorList>
    </citation>
    <scope>NUCLEOTIDE SEQUENCE</scope>
    <source>
        <strain evidence="2">NC1722</strain>
    </source>
</reference>
<dbReference type="PRINTS" id="PR00929">
    <property type="entry name" value="ATHOOK"/>
</dbReference>
<feature type="compositionally biased region" description="Basic residues" evidence="1">
    <location>
        <begin position="135"/>
        <end position="149"/>
    </location>
</feature>
<gene>
    <name evidence="2" type="ORF">AAFF_G00293200</name>
</gene>
<evidence type="ECO:0000313" key="3">
    <source>
        <dbReference type="Proteomes" id="UP001221898"/>
    </source>
</evidence>
<feature type="compositionally biased region" description="Basic residues" evidence="1">
    <location>
        <begin position="98"/>
        <end position="107"/>
    </location>
</feature>
<accession>A0AAD7SQM8</accession>
<dbReference type="Proteomes" id="UP001221898">
    <property type="component" value="Unassembled WGS sequence"/>
</dbReference>
<feature type="compositionally biased region" description="Basic residues" evidence="1">
    <location>
        <begin position="234"/>
        <end position="243"/>
    </location>
</feature>
<keyword evidence="3" id="KW-1185">Reference proteome</keyword>
<evidence type="ECO:0000313" key="2">
    <source>
        <dbReference type="EMBL" id="KAJ8407044.1"/>
    </source>
</evidence>
<dbReference type="InterPro" id="IPR017956">
    <property type="entry name" value="AT_hook_DNA-bd_motif"/>
</dbReference>
<comment type="caution">
    <text evidence="2">The sequence shown here is derived from an EMBL/GenBank/DDBJ whole genome shotgun (WGS) entry which is preliminary data.</text>
</comment>
<sequence>MEVKMNSEEDGTGLDLPNGSAQTPKRGRGRPLGSVNKWPKPVRIPGKVGRPRKLVEPSSPVKAPVTGRKPGRTPKKIKRRGRPRKIPLTPEEEEERKKMKTKPKGPRMWKPLGRPRIYPRVEAPVPPTPSEPRGRGRPRKSKQGAHFRKSNLSPAVSPRPPAADGLPRKRGRPPASFKNSAAKLSVSSPTSEGDSEQKEASPPPTKRVRHSSGEAEKDAVESQGAEESPPVVNQRKRGRRRGTLKSAAARRHEGKD</sequence>
<dbReference type="GO" id="GO:0003677">
    <property type="term" value="F:DNA binding"/>
    <property type="evidence" value="ECO:0007669"/>
    <property type="project" value="InterPro"/>
</dbReference>